<accession>A0A3T0HYY6</accession>
<dbReference type="Pfam" id="PF08141">
    <property type="entry name" value="SspH"/>
    <property type="match status" value="1"/>
</dbReference>
<dbReference type="InterPro" id="IPR012610">
    <property type="entry name" value="SASP_SspH"/>
</dbReference>
<evidence type="ECO:0000256" key="1">
    <source>
        <dbReference type="ARBA" id="ARBA00004288"/>
    </source>
</evidence>
<dbReference type="GO" id="GO:0030436">
    <property type="term" value="P:asexual sporulation"/>
    <property type="evidence" value="ECO:0007669"/>
    <property type="project" value="InterPro"/>
</dbReference>
<dbReference type="Proteomes" id="UP000282892">
    <property type="component" value="Chromosome"/>
</dbReference>
<name>A0A3T0HYY6_9BACI</name>
<comment type="similarity">
    <text evidence="2">Belongs to the SspH family.</text>
</comment>
<dbReference type="NCBIfam" id="TIGR02861">
    <property type="entry name" value="SASP_H"/>
    <property type="match status" value="1"/>
</dbReference>
<dbReference type="RefSeq" id="WP_066399424.1">
    <property type="nucleotide sequence ID" value="NZ_CP022572.1"/>
</dbReference>
<organism evidence="4 5">
    <name type="scientific">Neobacillus mesonae</name>
    <dbReference type="NCBI Taxonomy" id="1193713"/>
    <lineage>
        <taxon>Bacteria</taxon>
        <taxon>Bacillati</taxon>
        <taxon>Bacillota</taxon>
        <taxon>Bacilli</taxon>
        <taxon>Bacillales</taxon>
        <taxon>Bacillaceae</taxon>
        <taxon>Neobacillus</taxon>
    </lineage>
</organism>
<comment type="subcellular location">
    <subcellularLocation>
        <location evidence="1">Spore core</location>
    </subcellularLocation>
</comment>
<dbReference type="EMBL" id="CP022572">
    <property type="protein sequence ID" value="AZU62335.1"/>
    <property type="molecule type" value="Genomic_DNA"/>
</dbReference>
<dbReference type="OrthoDB" id="2721675at2"/>
<dbReference type="GO" id="GO:0042601">
    <property type="term" value="C:endospore-forming forespore"/>
    <property type="evidence" value="ECO:0007669"/>
    <property type="project" value="InterPro"/>
</dbReference>
<sequence>MKLNRVKEILASKDEIRVHYHGVPVWIENVDDASGMAFVSQRGIHDERRLVAIEGE</sequence>
<dbReference type="KEGG" id="nmk:CHR53_14150"/>
<protein>
    <submittedName>
        <fullName evidence="4">H-type small acid-soluble spore protein</fullName>
    </submittedName>
</protein>
<evidence type="ECO:0000313" key="5">
    <source>
        <dbReference type="Proteomes" id="UP000282892"/>
    </source>
</evidence>
<evidence type="ECO:0000256" key="3">
    <source>
        <dbReference type="ARBA" id="ARBA00022969"/>
    </source>
</evidence>
<proteinExistence type="inferred from homology"/>
<gene>
    <name evidence="4" type="ORF">CHR53_14150</name>
</gene>
<keyword evidence="3" id="KW-0749">Sporulation</keyword>
<reference evidence="4 5" key="1">
    <citation type="submission" date="2017-07" db="EMBL/GenBank/DDBJ databases">
        <title>The complete genome sequence of Bacillus mesonae strain H20-5, an efficient strain improving plant abiotic stress resistance.</title>
        <authorList>
            <person name="Kim S.Y."/>
            <person name="Song H."/>
            <person name="Sang M.K."/>
            <person name="Weon H.-Y."/>
            <person name="Song J."/>
        </authorList>
    </citation>
    <scope>NUCLEOTIDE SEQUENCE [LARGE SCALE GENOMIC DNA]</scope>
    <source>
        <strain evidence="4 5">H20-5</strain>
    </source>
</reference>
<dbReference type="GO" id="GO:0030435">
    <property type="term" value="P:sporulation resulting in formation of a cellular spore"/>
    <property type="evidence" value="ECO:0007669"/>
    <property type="project" value="UniProtKB-KW"/>
</dbReference>
<evidence type="ECO:0000256" key="2">
    <source>
        <dbReference type="ARBA" id="ARBA00006573"/>
    </source>
</evidence>
<dbReference type="AlphaFoldDB" id="A0A3T0HYY6"/>
<evidence type="ECO:0000313" key="4">
    <source>
        <dbReference type="EMBL" id="AZU62335.1"/>
    </source>
</evidence>
<keyword evidence="5" id="KW-1185">Reference proteome</keyword>